<gene>
    <name evidence="1" type="ORF">AN396_13710</name>
</gene>
<sequence length="185" mass="21233">MIKQDGNYINTKKQFFLRRTIIWLVAILVVFIGGWIVTGVRGNVATIFAAVMTLGFAQNLTRYLAFKPFKDCDTENLKLIDALKGDVAIYHSVLIPTEKKVLYFDHVIVTKQFYFISSSDEYLKLAREYLINRLISKGINLENMNFKKIENKGELEKLLKSIDCTPETNKEALLNNITILEGMLM</sequence>
<evidence type="ECO:0000313" key="2">
    <source>
        <dbReference type="Proteomes" id="UP000188605"/>
    </source>
</evidence>
<evidence type="ECO:0000313" key="1">
    <source>
        <dbReference type="EMBL" id="ONI42634.1"/>
    </source>
</evidence>
<reference evidence="1" key="1">
    <citation type="submission" date="2016-08" db="EMBL/GenBank/DDBJ databases">
        <authorList>
            <person name="Ngugi D.K."/>
            <person name="Miyake S."/>
            <person name="Stingl U."/>
        </authorList>
    </citation>
    <scope>NUCLEOTIDE SEQUENCE</scope>
    <source>
        <strain evidence="1">SCG-B11WGA-EpuloA1</strain>
    </source>
</reference>
<comment type="caution">
    <text evidence="1">The sequence shown here is derived from an EMBL/GenBank/DDBJ whole genome shotgun (WGS) entry which is preliminary data.</text>
</comment>
<dbReference type="EMBL" id="LJDB01000009">
    <property type="protein sequence ID" value="ONI42634.1"/>
    <property type="molecule type" value="Genomic_DNA"/>
</dbReference>
<dbReference type="Proteomes" id="UP000188605">
    <property type="component" value="Unassembled WGS sequence"/>
</dbReference>
<protein>
    <submittedName>
        <fullName evidence="1">Uncharacterized protein</fullName>
    </submittedName>
</protein>
<proteinExistence type="predicted"/>
<organism evidence="1 2">
    <name type="scientific">Candidatus Epulonipiscium fishelsonii</name>
    <dbReference type="NCBI Taxonomy" id="77094"/>
    <lineage>
        <taxon>Bacteria</taxon>
        <taxon>Bacillati</taxon>
        <taxon>Bacillota</taxon>
        <taxon>Clostridia</taxon>
        <taxon>Lachnospirales</taxon>
        <taxon>Lachnospiraceae</taxon>
        <taxon>Candidatus Epulonipiscium</taxon>
    </lineage>
</organism>
<name>A0ACC8XGM1_9FIRM</name>
<accession>A0ACC8XGM1</accession>
<keyword evidence="2" id="KW-1185">Reference proteome</keyword>